<reference evidence="1 2" key="1">
    <citation type="submission" date="2019-05" db="EMBL/GenBank/DDBJ databases">
        <title>Another draft genome of Portunus trituberculatus and its Hox gene families provides insights of decapod evolution.</title>
        <authorList>
            <person name="Jeong J.-H."/>
            <person name="Song I."/>
            <person name="Kim S."/>
            <person name="Choi T."/>
            <person name="Kim D."/>
            <person name="Ryu S."/>
            <person name="Kim W."/>
        </authorList>
    </citation>
    <scope>NUCLEOTIDE SEQUENCE [LARGE SCALE GENOMIC DNA]</scope>
    <source>
        <tissue evidence="1">Muscle</tissue>
    </source>
</reference>
<gene>
    <name evidence="1" type="ORF">E2C01_045301</name>
</gene>
<proteinExistence type="predicted"/>
<keyword evidence="2" id="KW-1185">Reference proteome</keyword>
<accession>A0A5B7G1N6</accession>
<name>A0A5B7G1N6_PORTR</name>
<dbReference type="EMBL" id="VSRR010010189">
    <property type="protein sequence ID" value="MPC51455.1"/>
    <property type="molecule type" value="Genomic_DNA"/>
</dbReference>
<protein>
    <submittedName>
        <fullName evidence="1">Uncharacterized protein</fullName>
    </submittedName>
</protein>
<organism evidence="1 2">
    <name type="scientific">Portunus trituberculatus</name>
    <name type="common">Swimming crab</name>
    <name type="synonym">Neptunus trituberculatus</name>
    <dbReference type="NCBI Taxonomy" id="210409"/>
    <lineage>
        <taxon>Eukaryota</taxon>
        <taxon>Metazoa</taxon>
        <taxon>Ecdysozoa</taxon>
        <taxon>Arthropoda</taxon>
        <taxon>Crustacea</taxon>
        <taxon>Multicrustacea</taxon>
        <taxon>Malacostraca</taxon>
        <taxon>Eumalacostraca</taxon>
        <taxon>Eucarida</taxon>
        <taxon>Decapoda</taxon>
        <taxon>Pleocyemata</taxon>
        <taxon>Brachyura</taxon>
        <taxon>Eubrachyura</taxon>
        <taxon>Portunoidea</taxon>
        <taxon>Portunidae</taxon>
        <taxon>Portuninae</taxon>
        <taxon>Portunus</taxon>
    </lineage>
</organism>
<sequence length="98" mass="10961">MTSGAIGKPQQEREWFHSVTARWAHTPADSHRKQAPFTCTLEHLSAAQAKVKYSEPVMPTVPPPPCSPSPYYLIPETPLCCFLAFMGALKMPTWIFSQ</sequence>
<evidence type="ECO:0000313" key="2">
    <source>
        <dbReference type="Proteomes" id="UP000324222"/>
    </source>
</evidence>
<evidence type="ECO:0000313" key="1">
    <source>
        <dbReference type="EMBL" id="MPC51455.1"/>
    </source>
</evidence>
<dbReference type="AlphaFoldDB" id="A0A5B7G1N6"/>
<comment type="caution">
    <text evidence="1">The sequence shown here is derived from an EMBL/GenBank/DDBJ whole genome shotgun (WGS) entry which is preliminary data.</text>
</comment>
<dbReference type="Proteomes" id="UP000324222">
    <property type="component" value="Unassembled WGS sequence"/>
</dbReference>